<feature type="region of interest" description="Disordered" evidence="1">
    <location>
        <begin position="1"/>
        <end position="66"/>
    </location>
</feature>
<dbReference type="Proteomes" id="UP001331515">
    <property type="component" value="Unassembled WGS sequence"/>
</dbReference>
<protein>
    <submittedName>
        <fullName evidence="2">Uncharacterized protein</fullName>
    </submittedName>
</protein>
<evidence type="ECO:0000256" key="1">
    <source>
        <dbReference type="SAM" id="MobiDB-lite"/>
    </source>
</evidence>
<proteinExistence type="predicted"/>
<accession>A0AAN8BUJ8</accession>
<comment type="caution">
    <text evidence="2">The sequence shown here is derived from an EMBL/GenBank/DDBJ whole genome shotgun (WGS) entry which is preliminary data.</text>
</comment>
<evidence type="ECO:0000313" key="3">
    <source>
        <dbReference type="Proteomes" id="UP001331515"/>
    </source>
</evidence>
<keyword evidence="3" id="KW-1185">Reference proteome</keyword>
<sequence>MQRLKLKMEWQSAGETERSFQSASMATGHESHSVCLQDPESLADREEPTPASPSPILTLLKRPHPC</sequence>
<dbReference type="AlphaFoldDB" id="A0AAN8BUJ8"/>
<evidence type="ECO:0000313" key="2">
    <source>
        <dbReference type="EMBL" id="KAK5891387.1"/>
    </source>
</evidence>
<organism evidence="2 3">
    <name type="scientific">Champsocephalus gunnari</name>
    <name type="common">Mackerel icefish</name>
    <dbReference type="NCBI Taxonomy" id="52237"/>
    <lineage>
        <taxon>Eukaryota</taxon>
        <taxon>Metazoa</taxon>
        <taxon>Chordata</taxon>
        <taxon>Craniata</taxon>
        <taxon>Vertebrata</taxon>
        <taxon>Euteleostomi</taxon>
        <taxon>Actinopterygii</taxon>
        <taxon>Neopterygii</taxon>
        <taxon>Teleostei</taxon>
        <taxon>Neoteleostei</taxon>
        <taxon>Acanthomorphata</taxon>
        <taxon>Eupercaria</taxon>
        <taxon>Perciformes</taxon>
        <taxon>Notothenioidei</taxon>
        <taxon>Channichthyidae</taxon>
        <taxon>Champsocephalus</taxon>
    </lineage>
</organism>
<name>A0AAN8BUJ8_CHAGU</name>
<dbReference type="EMBL" id="JAURVH010001536">
    <property type="protein sequence ID" value="KAK5891387.1"/>
    <property type="molecule type" value="Genomic_DNA"/>
</dbReference>
<reference evidence="2 3" key="1">
    <citation type="journal article" date="2023" name="Mol. Biol. Evol.">
        <title>Genomics of Secondarily Temperate Adaptation in the Only Non-Antarctic Icefish.</title>
        <authorList>
            <person name="Rivera-Colon A.G."/>
            <person name="Rayamajhi N."/>
            <person name="Minhas B.F."/>
            <person name="Madrigal G."/>
            <person name="Bilyk K.T."/>
            <person name="Yoon V."/>
            <person name="Hune M."/>
            <person name="Gregory S."/>
            <person name="Cheng C.H.C."/>
            <person name="Catchen J.M."/>
        </authorList>
    </citation>
    <scope>NUCLEOTIDE SEQUENCE [LARGE SCALE GENOMIC DNA]</scope>
    <source>
        <tissue evidence="2">White muscle</tissue>
    </source>
</reference>
<gene>
    <name evidence="2" type="ORF">CgunFtcFv8_018644</name>
</gene>